<keyword evidence="9" id="KW-0418">Kinase</keyword>
<evidence type="ECO:0000313" key="17">
    <source>
        <dbReference type="EMBL" id="OUS40079.1"/>
    </source>
</evidence>
<dbReference type="SMART" id="SM00304">
    <property type="entry name" value="HAMP"/>
    <property type="match status" value="1"/>
</dbReference>
<dbReference type="CDD" id="cd00082">
    <property type="entry name" value="HisKA"/>
    <property type="match status" value="1"/>
</dbReference>
<comment type="catalytic activity">
    <reaction evidence="1">
        <text>ATP + protein L-histidine = ADP + protein N-phospho-L-histidine.</text>
        <dbReference type="EC" id="2.7.13.3"/>
    </reaction>
</comment>
<evidence type="ECO:0000256" key="11">
    <source>
        <dbReference type="ARBA" id="ARBA00022989"/>
    </source>
</evidence>
<dbReference type="PANTHER" id="PTHR45528:SF1">
    <property type="entry name" value="SENSOR HISTIDINE KINASE CPXA"/>
    <property type="match status" value="1"/>
</dbReference>
<feature type="domain" description="Histidine kinase" evidence="15">
    <location>
        <begin position="253"/>
        <end position="475"/>
    </location>
</feature>
<evidence type="ECO:0000256" key="14">
    <source>
        <dbReference type="SAM" id="Phobius"/>
    </source>
</evidence>
<keyword evidence="5" id="KW-0597">Phosphoprotein</keyword>
<dbReference type="AlphaFoldDB" id="A0A1Y5HS25"/>
<comment type="caution">
    <text evidence="17">The sequence shown here is derived from an EMBL/GenBank/DDBJ whole genome shotgun (WGS) entry which is preliminary data.</text>
</comment>
<dbReference type="PROSITE" id="PS50109">
    <property type="entry name" value="HIS_KIN"/>
    <property type="match status" value="1"/>
</dbReference>
<dbReference type="SMART" id="SM00388">
    <property type="entry name" value="HisKA"/>
    <property type="match status" value="1"/>
</dbReference>
<evidence type="ECO:0000256" key="4">
    <source>
        <dbReference type="ARBA" id="ARBA00022475"/>
    </source>
</evidence>
<dbReference type="InterPro" id="IPR003660">
    <property type="entry name" value="HAMP_dom"/>
</dbReference>
<evidence type="ECO:0000256" key="2">
    <source>
        <dbReference type="ARBA" id="ARBA00004651"/>
    </source>
</evidence>
<proteinExistence type="predicted"/>
<evidence type="ECO:0000256" key="3">
    <source>
        <dbReference type="ARBA" id="ARBA00012438"/>
    </source>
</evidence>
<dbReference type="GO" id="GO:0000155">
    <property type="term" value="F:phosphorelay sensor kinase activity"/>
    <property type="evidence" value="ECO:0007669"/>
    <property type="project" value="InterPro"/>
</dbReference>
<feature type="domain" description="HAMP" evidence="16">
    <location>
        <begin position="180"/>
        <end position="238"/>
    </location>
</feature>
<dbReference type="PROSITE" id="PS50885">
    <property type="entry name" value="HAMP"/>
    <property type="match status" value="1"/>
</dbReference>
<dbReference type="InterPro" id="IPR036890">
    <property type="entry name" value="HATPase_C_sf"/>
</dbReference>
<evidence type="ECO:0000256" key="6">
    <source>
        <dbReference type="ARBA" id="ARBA00022679"/>
    </source>
</evidence>
<dbReference type="PRINTS" id="PR00344">
    <property type="entry name" value="BCTRLSENSOR"/>
</dbReference>
<dbReference type="SUPFAM" id="SSF158472">
    <property type="entry name" value="HAMP domain-like"/>
    <property type="match status" value="1"/>
</dbReference>
<dbReference type="CDD" id="cd06225">
    <property type="entry name" value="HAMP"/>
    <property type="match status" value="1"/>
</dbReference>
<keyword evidence="6" id="KW-0808">Transferase</keyword>
<evidence type="ECO:0000256" key="8">
    <source>
        <dbReference type="ARBA" id="ARBA00022741"/>
    </source>
</evidence>
<evidence type="ECO:0000256" key="13">
    <source>
        <dbReference type="ARBA" id="ARBA00023136"/>
    </source>
</evidence>
<dbReference type="GO" id="GO:0005524">
    <property type="term" value="F:ATP binding"/>
    <property type="evidence" value="ECO:0007669"/>
    <property type="project" value="UniProtKB-KW"/>
</dbReference>
<feature type="transmembrane region" description="Helical" evidence="14">
    <location>
        <begin position="159"/>
        <end position="183"/>
    </location>
</feature>
<evidence type="ECO:0000259" key="15">
    <source>
        <dbReference type="PROSITE" id="PS50109"/>
    </source>
</evidence>
<keyword evidence="8" id="KW-0547">Nucleotide-binding</keyword>
<dbReference type="SUPFAM" id="SSF55874">
    <property type="entry name" value="ATPase domain of HSP90 chaperone/DNA topoisomerase II/histidine kinase"/>
    <property type="match status" value="1"/>
</dbReference>
<evidence type="ECO:0000256" key="12">
    <source>
        <dbReference type="ARBA" id="ARBA00023012"/>
    </source>
</evidence>
<evidence type="ECO:0000256" key="1">
    <source>
        <dbReference type="ARBA" id="ARBA00000085"/>
    </source>
</evidence>
<dbReference type="InterPro" id="IPR003661">
    <property type="entry name" value="HisK_dim/P_dom"/>
</dbReference>
<keyword evidence="4" id="KW-1003">Cell membrane</keyword>
<dbReference type="InterPro" id="IPR050398">
    <property type="entry name" value="HssS/ArlS-like"/>
</dbReference>
<evidence type="ECO:0000259" key="16">
    <source>
        <dbReference type="PROSITE" id="PS50885"/>
    </source>
</evidence>
<dbReference type="InterPro" id="IPR036097">
    <property type="entry name" value="HisK_dim/P_sf"/>
</dbReference>
<sequence length="475" mass="52875">MGLLMLVLAQQLSQSYQSEVEQKLHSQLAEHVVHDNVLLKNGAIDHDALKHAFHSMMILGPSFEFYVLDPQGNILTFSADPGRVKKQTVSLLPIQQFIEKTESLPILGDDPRSLDKHKIFSVAPISDNGKLVGYLYIIIGGEIYDGIVDLLQQSHIFTLAVWSLSMALLFGLLVILLLFAMLTRPLRRLTSDMQQFRQEGFEHGQLPTSKWKKNSSDEIERLGSTFNEMASTLNSQYQKVKDTDELRRELISYVSHDLRTPLASLQGYLETWQLKNQQLSPQEGQQLISVAMKNARHMSRLIEQLFELAHLDADDVSLTFEPVAIAELAQDVLQKLTLKADNKNVSLDVEPKDPSLMAMANIEKLESVFSNIIDNAIRHCDAGNSVQVHIQLQSNSMLVTISDTGSGIPQTDLPHVFDAHFRAANSRDSSISEKGANSGLGLAISKRIIELHGSQLRVTSTLGQGTQFSFELGLA</sequence>
<dbReference type="Pfam" id="PF00512">
    <property type="entry name" value="HisKA"/>
    <property type="match status" value="1"/>
</dbReference>
<dbReference type="Gene3D" id="1.10.287.130">
    <property type="match status" value="1"/>
</dbReference>
<evidence type="ECO:0000313" key="18">
    <source>
        <dbReference type="Proteomes" id="UP000227088"/>
    </source>
</evidence>
<evidence type="ECO:0000256" key="5">
    <source>
        <dbReference type="ARBA" id="ARBA00022553"/>
    </source>
</evidence>
<dbReference type="SUPFAM" id="SSF47384">
    <property type="entry name" value="Homodimeric domain of signal transducing histidine kinase"/>
    <property type="match status" value="1"/>
</dbReference>
<keyword evidence="7 14" id="KW-0812">Transmembrane</keyword>
<dbReference type="Proteomes" id="UP000227088">
    <property type="component" value="Unassembled WGS sequence"/>
</dbReference>
<dbReference type="SMART" id="SM00387">
    <property type="entry name" value="HATPase_c"/>
    <property type="match status" value="1"/>
</dbReference>
<comment type="subcellular location">
    <subcellularLocation>
        <location evidence="2">Cell membrane</location>
        <topology evidence="2">Multi-pass membrane protein</topology>
    </subcellularLocation>
</comment>
<gene>
    <name evidence="17" type="ORF">A9R00_07855</name>
</gene>
<keyword evidence="13 14" id="KW-0472">Membrane</keyword>
<reference evidence="18" key="1">
    <citation type="journal article" date="2017" name="Proc. Natl. Acad. Sci. U.S.A.">
        <title>Simulation of Deepwater Horizon oil plume reveals substrate specialization within a complex community of hydrocarbon degraders.</title>
        <authorList>
            <person name="Hu P."/>
            <person name="Dubinsky E.A."/>
            <person name="Probst A.J."/>
            <person name="Wang J."/>
            <person name="Sieber C.M.K."/>
            <person name="Tom L.M."/>
            <person name="Gardinali P."/>
            <person name="Banfield J.F."/>
            <person name="Atlas R.M."/>
            <person name="Andersen G.L."/>
        </authorList>
    </citation>
    <scope>NUCLEOTIDE SEQUENCE [LARGE SCALE GENOMIC DNA]</scope>
</reference>
<dbReference type="FunFam" id="1.10.287.130:FF:000001">
    <property type="entry name" value="Two-component sensor histidine kinase"/>
    <property type="match status" value="1"/>
</dbReference>
<dbReference type="InterPro" id="IPR004358">
    <property type="entry name" value="Sig_transdc_His_kin-like_C"/>
</dbReference>
<evidence type="ECO:0000256" key="7">
    <source>
        <dbReference type="ARBA" id="ARBA00022692"/>
    </source>
</evidence>
<name>A0A1Y5HS25_OLEAN</name>
<evidence type="ECO:0000256" key="9">
    <source>
        <dbReference type="ARBA" id="ARBA00022777"/>
    </source>
</evidence>
<organism evidence="17 18">
    <name type="scientific">Oleispira antarctica</name>
    <dbReference type="NCBI Taxonomy" id="188908"/>
    <lineage>
        <taxon>Bacteria</taxon>
        <taxon>Pseudomonadati</taxon>
        <taxon>Pseudomonadota</taxon>
        <taxon>Gammaproteobacteria</taxon>
        <taxon>Oceanospirillales</taxon>
        <taxon>Oceanospirillaceae</taxon>
        <taxon>Oleispira</taxon>
    </lineage>
</organism>
<keyword evidence="12" id="KW-0902">Two-component regulatory system</keyword>
<accession>A0A1Y5HS25</accession>
<dbReference type="PANTHER" id="PTHR45528">
    <property type="entry name" value="SENSOR HISTIDINE KINASE CPXA"/>
    <property type="match status" value="1"/>
</dbReference>
<dbReference type="EC" id="2.7.13.3" evidence="3"/>
<dbReference type="Pfam" id="PF00672">
    <property type="entry name" value="HAMP"/>
    <property type="match status" value="1"/>
</dbReference>
<evidence type="ECO:0000256" key="10">
    <source>
        <dbReference type="ARBA" id="ARBA00022840"/>
    </source>
</evidence>
<dbReference type="EMBL" id="MABE01000441">
    <property type="protein sequence ID" value="OUS40079.1"/>
    <property type="molecule type" value="Genomic_DNA"/>
</dbReference>
<dbReference type="Gene3D" id="6.10.340.10">
    <property type="match status" value="1"/>
</dbReference>
<dbReference type="Gene3D" id="3.30.565.10">
    <property type="entry name" value="Histidine kinase-like ATPase, C-terminal domain"/>
    <property type="match status" value="1"/>
</dbReference>
<dbReference type="InterPro" id="IPR003594">
    <property type="entry name" value="HATPase_dom"/>
</dbReference>
<keyword evidence="10" id="KW-0067">ATP-binding</keyword>
<dbReference type="FunFam" id="3.30.565.10:FF:000006">
    <property type="entry name" value="Sensor histidine kinase WalK"/>
    <property type="match status" value="1"/>
</dbReference>
<dbReference type="CDD" id="cd00075">
    <property type="entry name" value="HATPase"/>
    <property type="match status" value="1"/>
</dbReference>
<dbReference type="Pfam" id="PF02518">
    <property type="entry name" value="HATPase_c"/>
    <property type="match status" value="1"/>
</dbReference>
<dbReference type="GO" id="GO:0005886">
    <property type="term" value="C:plasma membrane"/>
    <property type="evidence" value="ECO:0007669"/>
    <property type="project" value="UniProtKB-SubCell"/>
</dbReference>
<protein>
    <recommendedName>
        <fullName evidence="3">histidine kinase</fullName>
        <ecNumber evidence="3">2.7.13.3</ecNumber>
    </recommendedName>
</protein>
<keyword evidence="11 14" id="KW-1133">Transmembrane helix</keyword>
<dbReference type="InterPro" id="IPR005467">
    <property type="entry name" value="His_kinase_dom"/>
</dbReference>